<dbReference type="RefSeq" id="WP_311698413.1">
    <property type="nucleotide sequence ID" value="NZ_JAVREY010000045.1"/>
</dbReference>
<dbReference type="EMBL" id="JAVREY010000045">
    <property type="protein sequence ID" value="MDT0466950.1"/>
    <property type="molecule type" value="Genomic_DNA"/>
</dbReference>
<organism evidence="6 7">
    <name type="scientific">Streptomyces gibsoniae</name>
    <dbReference type="NCBI Taxonomy" id="3075529"/>
    <lineage>
        <taxon>Bacteria</taxon>
        <taxon>Bacillati</taxon>
        <taxon>Actinomycetota</taxon>
        <taxon>Actinomycetes</taxon>
        <taxon>Kitasatosporales</taxon>
        <taxon>Streptomycetaceae</taxon>
        <taxon>Streptomyces</taxon>
    </lineage>
</organism>
<protein>
    <submittedName>
        <fullName evidence="6">IclR family transcriptional regulator</fullName>
    </submittedName>
</protein>
<evidence type="ECO:0000313" key="7">
    <source>
        <dbReference type="Proteomes" id="UP001183809"/>
    </source>
</evidence>
<feature type="domain" description="HTH iclR-type" evidence="4">
    <location>
        <begin position="10"/>
        <end position="73"/>
    </location>
</feature>
<dbReference type="PROSITE" id="PS51077">
    <property type="entry name" value="HTH_ICLR"/>
    <property type="match status" value="1"/>
</dbReference>
<evidence type="ECO:0000256" key="1">
    <source>
        <dbReference type="ARBA" id="ARBA00023015"/>
    </source>
</evidence>
<dbReference type="InterPro" id="IPR014757">
    <property type="entry name" value="Tscrpt_reg_IclR_C"/>
</dbReference>
<name>A0ABU2U1I3_9ACTN</name>
<evidence type="ECO:0000313" key="6">
    <source>
        <dbReference type="EMBL" id="MDT0466950.1"/>
    </source>
</evidence>
<dbReference type="SUPFAM" id="SSF46785">
    <property type="entry name" value="Winged helix' DNA-binding domain"/>
    <property type="match status" value="1"/>
</dbReference>
<evidence type="ECO:0000256" key="3">
    <source>
        <dbReference type="ARBA" id="ARBA00023163"/>
    </source>
</evidence>
<keyword evidence="2" id="KW-0238">DNA-binding</keyword>
<dbReference type="PANTHER" id="PTHR30136">
    <property type="entry name" value="HELIX-TURN-HELIX TRANSCRIPTIONAL REGULATOR, ICLR FAMILY"/>
    <property type="match status" value="1"/>
</dbReference>
<keyword evidence="7" id="KW-1185">Reference proteome</keyword>
<proteinExistence type="predicted"/>
<sequence length="260" mass="27979">MSDTGGVREVKSAARTVELLEVLAARGDRPARLQELADQLSVPRSSMYALLQTLISRGWVRTDVTGSLYGIGISALLTGTSYLDSDPRVRAVRPFLDQASEALGETIHLGRLDGMDVAYLATRESHAYLRTISRVGRRLPAHAGALGKALLAERPDEALPPGPYPALTPNTRTTRASLTADLAATRERGHAVDREESVTGIVGFGFALRYDTPALDAISCSVPVARLTPEHEERIVAVMREVRAGIEGAAPGLARAPHWR</sequence>
<evidence type="ECO:0000256" key="2">
    <source>
        <dbReference type="ARBA" id="ARBA00023125"/>
    </source>
</evidence>
<evidence type="ECO:0000259" key="5">
    <source>
        <dbReference type="PROSITE" id="PS51078"/>
    </source>
</evidence>
<dbReference type="Gene3D" id="1.10.10.10">
    <property type="entry name" value="Winged helix-like DNA-binding domain superfamily/Winged helix DNA-binding domain"/>
    <property type="match status" value="1"/>
</dbReference>
<dbReference type="InterPro" id="IPR005471">
    <property type="entry name" value="Tscrpt_reg_IclR_N"/>
</dbReference>
<dbReference type="PANTHER" id="PTHR30136:SF24">
    <property type="entry name" value="HTH-TYPE TRANSCRIPTIONAL REPRESSOR ALLR"/>
    <property type="match status" value="1"/>
</dbReference>
<dbReference type="Gene3D" id="3.30.450.40">
    <property type="match status" value="1"/>
</dbReference>
<gene>
    <name evidence="6" type="ORF">RM764_28760</name>
</gene>
<dbReference type="SUPFAM" id="SSF55781">
    <property type="entry name" value="GAF domain-like"/>
    <property type="match status" value="1"/>
</dbReference>
<dbReference type="InterPro" id="IPR036388">
    <property type="entry name" value="WH-like_DNA-bd_sf"/>
</dbReference>
<dbReference type="InterPro" id="IPR036390">
    <property type="entry name" value="WH_DNA-bd_sf"/>
</dbReference>
<dbReference type="Pfam" id="PF01614">
    <property type="entry name" value="IclR_C"/>
    <property type="match status" value="1"/>
</dbReference>
<comment type="caution">
    <text evidence="6">The sequence shown here is derived from an EMBL/GenBank/DDBJ whole genome shotgun (WGS) entry which is preliminary data.</text>
</comment>
<reference evidence="7" key="1">
    <citation type="submission" date="2023-07" db="EMBL/GenBank/DDBJ databases">
        <title>30 novel species of actinomycetes from the DSMZ collection.</title>
        <authorList>
            <person name="Nouioui I."/>
        </authorList>
    </citation>
    <scope>NUCLEOTIDE SEQUENCE [LARGE SCALE GENOMIC DNA]</scope>
    <source>
        <strain evidence="7">DSM 41699</strain>
    </source>
</reference>
<dbReference type="InterPro" id="IPR029016">
    <property type="entry name" value="GAF-like_dom_sf"/>
</dbReference>
<dbReference type="PROSITE" id="PS51078">
    <property type="entry name" value="ICLR_ED"/>
    <property type="match status" value="1"/>
</dbReference>
<dbReference type="Proteomes" id="UP001183809">
    <property type="component" value="Unassembled WGS sequence"/>
</dbReference>
<dbReference type="InterPro" id="IPR050707">
    <property type="entry name" value="HTH_MetabolicPath_Reg"/>
</dbReference>
<feature type="domain" description="IclR-ED" evidence="5">
    <location>
        <begin position="74"/>
        <end position="259"/>
    </location>
</feature>
<keyword evidence="3" id="KW-0804">Transcription</keyword>
<dbReference type="SMART" id="SM00346">
    <property type="entry name" value="HTH_ICLR"/>
    <property type="match status" value="1"/>
</dbReference>
<evidence type="ECO:0000259" key="4">
    <source>
        <dbReference type="PROSITE" id="PS51077"/>
    </source>
</evidence>
<keyword evidence="1" id="KW-0805">Transcription regulation</keyword>
<accession>A0ABU2U1I3</accession>
<dbReference type="Pfam" id="PF09339">
    <property type="entry name" value="HTH_IclR"/>
    <property type="match status" value="1"/>
</dbReference>